<feature type="region of interest" description="Disordered" evidence="1">
    <location>
        <begin position="117"/>
        <end position="167"/>
    </location>
</feature>
<feature type="compositionally biased region" description="Polar residues" evidence="1">
    <location>
        <begin position="118"/>
        <end position="131"/>
    </location>
</feature>
<feature type="compositionally biased region" description="Low complexity" evidence="1">
    <location>
        <begin position="149"/>
        <end position="162"/>
    </location>
</feature>
<dbReference type="Proteomes" id="UP000815325">
    <property type="component" value="Unassembled WGS sequence"/>
</dbReference>
<reference evidence="3" key="1">
    <citation type="submission" date="2017-08" db="EMBL/GenBank/DDBJ databases">
        <authorList>
            <person name="Polle J.E."/>
            <person name="Barry K."/>
            <person name="Cushman J."/>
            <person name="Schmutz J."/>
            <person name="Tran D."/>
            <person name="Hathwaick L.T."/>
            <person name="Yim W.C."/>
            <person name="Jenkins J."/>
            <person name="Mckie-Krisberg Z.M."/>
            <person name="Prochnik S."/>
            <person name="Lindquist E."/>
            <person name="Dockter R.B."/>
            <person name="Adam C."/>
            <person name="Molina H."/>
            <person name="Bunkerborg J."/>
            <person name="Jin E."/>
            <person name="Buchheim M."/>
            <person name="Magnuson J."/>
        </authorList>
    </citation>
    <scope>NUCLEOTIDE SEQUENCE</scope>
    <source>
        <strain evidence="3">CCAP 19/18</strain>
    </source>
</reference>
<accession>A0ABQ7H0A5</accession>
<feature type="compositionally biased region" description="Low complexity" evidence="1">
    <location>
        <begin position="276"/>
        <end position="286"/>
    </location>
</feature>
<keyword evidence="4" id="KW-1185">Reference proteome</keyword>
<proteinExistence type="predicted"/>
<sequence>MLISYILVLVHFTSCSSSTGAEPLTTSLQYCSQASCFLLHEQCRSPLSPSLTSYILAFVLLSSPSQAVVRLADPLAILSKPDTATHASSSHTSGPNWIVPSSLALFLRSTPWLPATSLAGSSSKHTNSRNNTGRDELQGGSRNVTFGRPQQQQQQQQQPQQQHCSDHGSSICPLLLPSQLWLPNPATVEVLGEDVPYLHVPTLRPQVRVGPGVSVLCATLEATDLGVRTSLSVHAVLHTLTHAWQLDAQATPAQVCSPGGRLESASPLQAATGSKLQEQQQQQQQRQRLEEEEELQRDVQPSRKRKQRRIELQQQQQQQADACEQKQQRGHLRCSSSRSVPLRPHRLHAVYSYLSRCAHANAEEADEIRSAFLAHPLVWVPQPGSAQGLEPPTQSGTGARGEGGCSGVSRGPFLAKGMMFDTLTF</sequence>
<feature type="signal peptide" evidence="2">
    <location>
        <begin position="1"/>
        <end position="21"/>
    </location>
</feature>
<name>A0ABQ7H0A5_DUNSA</name>
<evidence type="ECO:0000256" key="2">
    <source>
        <dbReference type="SAM" id="SignalP"/>
    </source>
</evidence>
<feature type="compositionally biased region" description="Low complexity" evidence="1">
    <location>
        <begin position="312"/>
        <end position="322"/>
    </location>
</feature>
<evidence type="ECO:0000256" key="1">
    <source>
        <dbReference type="SAM" id="MobiDB-lite"/>
    </source>
</evidence>
<feature type="region of interest" description="Disordered" evidence="1">
    <location>
        <begin position="255"/>
        <end position="338"/>
    </location>
</feature>
<feature type="region of interest" description="Disordered" evidence="1">
    <location>
        <begin position="384"/>
        <end position="407"/>
    </location>
</feature>
<feature type="compositionally biased region" description="Polar residues" evidence="1">
    <location>
        <begin position="266"/>
        <end position="275"/>
    </location>
</feature>
<organism evidence="3 4">
    <name type="scientific">Dunaliella salina</name>
    <name type="common">Green alga</name>
    <name type="synonym">Protococcus salinus</name>
    <dbReference type="NCBI Taxonomy" id="3046"/>
    <lineage>
        <taxon>Eukaryota</taxon>
        <taxon>Viridiplantae</taxon>
        <taxon>Chlorophyta</taxon>
        <taxon>core chlorophytes</taxon>
        <taxon>Chlorophyceae</taxon>
        <taxon>CS clade</taxon>
        <taxon>Chlamydomonadales</taxon>
        <taxon>Dunaliellaceae</taxon>
        <taxon>Dunaliella</taxon>
    </lineage>
</organism>
<dbReference type="EMBL" id="MU069518">
    <property type="protein sequence ID" value="KAF5840297.1"/>
    <property type="molecule type" value="Genomic_DNA"/>
</dbReference>
<comment type="caution">
    <text evidence="3">The sequence shown here is derived from an EMBL/GenBank/DDBJ whole genome shotgun (WGS) entry which is preliminary data.</text>
</comment>
<keyword evidence="2" id="KW-0732">Signal</keyword>
<protein>
    <submittedName>
        <fullName evidence="3">Uncharacterized protein</fullName>
    </submittedName>
</protein>
<evidence type="ECO:0000313" key="4">
    <source>
        <dbReference type="Proteomes" id="UP000815325"/>
    </source>
</evidence>
<gene>
    <name evidence="3" type="ORF">DUNSADRAFT_17266</name>
</gene>
<feature type="chain" id="PRO_5046694322" evidence="2">
    <location>
        <begin position="22"/>
        <end position="425"/>
    </location>
</feature>
<evidence type="ECO:0000313" key="3">
    <source>
        <dbReference type="EMBL" id="KAF5840297.1"/>
    </source>
</evidence>